<name>A0A5E4MND9_9HEMI</name>
<accession>A0A5E4MND9</accession>
<proteinExistence type="predicted"/>
<gene>
    <name evidence="1" type="ORF">CINCED_3A022297</name>
</gene>
<sequence>APGSNEVVYLSNMSVTSIEEEFQSVLLRDWRSHESLTMFRRPLPRRCTAVRRSRNFTPTN</sequence>
<dbReference type="AlphaFoldDB" id="A0A5E4MND9"/>
<keyword evidence="2" id="KW-1185">Reference proteome</keyword>
<reference evidence="1 2" key="1">
    <citation type="submission" date="2019-08" db="EMBL/GenBank/DDBJ databases">
        <authorList>
            <person name="Alioto T."/>
            <person name="Alioto T."/>
            <person name="Gomez Garrido J."/>
        </authorList>
    </citation>
    <scope>NUCLEOTIDE SEQUENCE [LARGE SCALE GENOMIC DNA]</scope>
</reference>
<dbReference type="EMBL" id="CABPRJ010000964">
    <property type="protein sequence ID" value="VVC33149.1"/>
    <property type="molecule type" value="Genomic_DNA"/>
</dbReference>
<evidence type="ECO:0000313" key="2">
    <source>
        <dbReference type="Proteomes" id="UP000325440"/>
    </source>
</evidence>
<protein>
    <submittedName>
        <fullName evidence="1">Uncharacterized protein</fullName>
    </submittedName>
</protein>
<evidence type="ECO:0000313" key="1">
    <source>
        <dbReference type="EMBL" id="VVC33149.1"/>
    </source>
</evidence>
<feature type="non-terminal residue" evidence="1">
    <location>
        <position position="1"/>
    </location>
</feature>
<dbReference type="Proteomes" id="UP000325440">
    <property type="component" value="Unassembled WGS sequence"/>
</dbReference>
<organism evidence="1 2">
    <name type="scientific">Cinara cedri</name>
    <dbReference type="NCBI Taxonomy" id="506608"/>
    <lineage>
        <taxon>Eukaryota</taxon>
        <taxon>Metazoa</taxon>
        <taxon>Ecdysozoa</taxon>
        <taxon>Arthropoda</taxon>
        <taxon>Hexapoda</taxon>
        <taxon>Insecta</taxon>
        <taxon>Pterygota</taxon>
        <taxon>Neoptera</taxon>
        <taxon>Paraneoptera</taxon>
        <taxon>Hemiptera</taxon>
        <taxon>Sternorrhyncha</taxon>
        <taxon>Aphidomorpha</taxon>
        <taxon>Aphidoidea</taxon>
        <taxon>Aphididae</taxon>
        <taxon>Lachninae</taxon>
        <taxon>Cinara</taxon>
    </lineage>
</organism>